<dbReference type="GO" id="GO:0006006">
    <property type="term" value="P:glucose metabolic process"/>
    <property type="evidence" value="ECO:0007669"/>
    <property type="project" value="UniProtKB-KW"/>
</dbReference>
<proteinExistence type="inferred from homology"/>
<name>A0A6J7J4E1_9ZZZZ</name>
<reference evidence="9" key="1">
    <citation type="submission" date="2020-05" db="EMBL/GenBank/DDBJ databases">
        <authorList>
            <person name="Chiriac C."/>
            <person name="Salcher M."/>
            <person name="Ghai R."/>
            <person name="Kavagutti S V."/>
        </authorList>
    </citation>
    <scope>NUCLEOTIDE SEQUENCE</scope>
</reference>
<dbReference type="Pfam" id="PF00534">
    <property type="entry name" value="Glycos_transf_1"/>
    <property type="match status" value="1"/>
</dbReference>
<evidence type="ECO:0000313" key="9">
    <source>
        <dbReference type="EMBL" id="CAB4938213.1"/>
    </source>
</evidence>
<evidence type="ECO:0000256" key="1">
    <source>
        <dbReference type="ARBA" id="ARBA00009481"/>
    </source>
</evidence>
<evidence type="ECO:0000256" key="2">
    <source>
        <dbReference type="ARBA" id="ARBA00011738"/>
    </source>
</evidence>
<feature type="domain" description="Glycosyl transferase family 1" evidence="7">
    <location>
        <begin position="273"/>
        <end position="452"/>
    </location>
</feature>
<protein>
    <submittedName>
        <fullName evidence="9">Unannotated protein</fullName>
    </submittedName>
</protein>
<evidence type="ECO:0000256" key="5">
    <source>
        <dbReference type="ARBA" id="ARBA00022679"/>
    </source>
</evidence>
<evidence type="ECO:0000256" key="3">
    <source>
        <dbReference type="ARBA" id="ARBA00022526"/>
    </source>
</evidence>
<feature type="domain" description="Trehalose synthase N-terminal" evidence="8">
    <location>
        <begin position="50"/>
        <end position="201"/>
    </location>
</feature>
<dbReference type="GO" id="GO:0016757">
    <property type="term" value="F:glycosyltransferase activity"/>
    <property type="evidence" value="ECO:0007669"/>
    <property type="project" value="UniProtKB-KW"/>
</dbReference>
<organism evidence="9">
    <name type="scientific">freshwater metagenome</name>
    <dbReference type="NCBI Taxonomy" id="449393"/>
    <lineage>
        <taxon>unclassified sequences</taxon>
        <taxon>metagenomes</taxon>
        <taxon>ecological metagenomes</taxon>
    </lineage>
</organism>
<keyword evidence="4" id="KW-0328">Glycosyltransferase</keyword>
<dbReference type="AlphaFoldDB" id="A0A6J7J4E1"/>
<dbReference type="InterPro" id="IPR001296">
    <property type="entry name" value="Glyco_trans_1"/>
</dbReference>
<sequence>MPRARPLEHVHVGPLPPERFRSVVDDDRWRLLDAANHRARSIFGARVVWNVNSTATGGGVAEMLHSLTAYARGAGVDARWGVMEADEEFFTLTKRLHHLLHGSAGDGAGLSLADHALYERVTRENAQRLAAELSPGDVVVLHDPQTAGMAPALADCGVALLWRSHIGVDEPNDAVRTGWDFLTPFLDDVDAFIFTRRAYVPPQLEGRDVSIICPSIDVFSEKNHPMTGGQIASVLVTAQVLHGEVTVAPTYVTRSGGLEHLTCRAQMDEDAPAGLNDRLVLQVGRWDPLKDPIGVIEGFAEHVAAYVPDAHLMLAGPAPEDVDDDPEALSVLHRARAVRAALPADVRARVHLACVPICDRGENAAVINALQRHATVVVQKSLAEGFGLTVTEAMWKSRPVVASAVGGICDQIVSGVHGLLLDDPTDLPAFGAAITALLTDARRSATLGRAAHDRVGAEFLGSRHLIQLLGLFGRLIDEHERAASAV</sequence>
<evidence type="ECO:0000259" key="7">
    <source>
        <dbReference type="Pfam" id="PF00534"/>
    </source>
</evidence>
<dbReference type="SUPFAM" id="SSF53756">
    <property type="entry name" value="UDP-Glycosyltransferase/glycogen phosphorylase"/>
    <property type="match status" value="1"/>
</dbReference>
<keyword evidence="6" id="KW-0119">Carbohydrate metabolism</keyword>
<accession>A0A6J7J4E1</accession>
<dbReference type="PANTHER" id="PTHR47779">
    <property type="entry name" value="SYNTHASE (CCG-9), PUTATIVE (AFU_ORTHOLOGUE AFUA_3G12100)-RELATED"/>
    <property type="match status" value="1"/>
</dbReference>
<comment type="subunit">
    <text evidence="2">Homodimer.</text>
</comment>
<evidence type="ECO:0000259" key="8">
    <source>
        <dbReference type="Pfam" id="PF21269"/>
    </source>
</evidence>
<keyword evidence="5" id="KW-0808">Transferase</keyword>
<comment type="similarity">
    <text evidence="1">Belongs to the glycosyltransferase group 1 family. Glycosyltransferase 4 subfamily.</text>
</comment>
<dbReference type="Gene3D" id="3.40.50.2000">
    <property type="entry name" value="Glycogen Phosphorylase B"/>
    <property type="match status" value="2"/>
</dbReference>
<keyword evidence="3" id="KW-0313">Glucose metabolism</keyword>
<evidence type="ECO:0000256" key="4">
    <source>
        <dbReference type="ARBA" id="ARBA00022676"/>
    </source>
</evidence>
<dbReference type="InterPro" id="IPR052078">
    <property type="entry name" value="Trehalose_Metab_GTase"/>
</dbReference>
<dbReference type="EMBL" id="CAFBMX010000008">
    <property type="protein sequence ID" value="CAB4938213.1"/>
    <property type="molecule type" value="Genomic_DNA"/>
</dbReference>
<dbReference type="Pfam" id="PF21269">
    <property type="entry name" value="TreT_GT1"/>
    <property type="match status" value="1"/>
</dbReference>
<gene>
    <name evidence="9" type="ORF">UFOPK3674_01634</name>
</gene>
<dbReference type="InterPro" id="IPR049438">
    <property type="entry name" value="TreT_GT1"/>
</dbReference>
<dbReference type="PANTHER" id="PTHR47779:SF1">
    <property type="entry name" value="SYNTHASE (CCG-9), PUTATIVE (AFU_ORTHOLOGUE AFUA_3G12100)-RELATED"/>
    <property type="match status" value="1"/>
</dbReference>
<evidence type="ECO:0000256" key="6">
    <source>
        <dbReference type="ARBA" id="ARBA00023277"/>
    </source>
</evidence>